<dbReference type="InterPro" id="IPR050329">
    <property type="entry name" value="GLI_C2H2-zinc-finger"/>
</dbReference>
<dbReference type="PANTHER" id="PTHR19818">
    <property type="entry name" value="ZINC FINGER PROTEIN ZIC AND GLI"/>
    <property type="match status" value="1"/>
</dbReference>
<name>A0ABQ0M7S5_MYCCL</name>
<sequence length="534" mass="58573">MSASAKRQQLLEELPSEQPSNPYVPAELSLQLQNIGRRVRMSVSQGYATQRRSSSVPPSPTRSTAIFTSNADVLRDVFGSAAAPTQPAPESPRKRQRESEETSDSEDTSIPCPATSSVPNPLPRKTTGASIPLAPHNPPPPHLFHPRSSLRIRVAPTTIMSRHNSLGYSKPSNSSSTPDAHYRLRPVSPPPPEGSKTPTHQGSARPSPTSDAFPRPALPSFSTYRAPSASYMWPSFQTSSQMERSPRLYAIHSRVAPTSSDSSDSSDDEHGHSMTRLRASTRRLEPLSISSLNRLLNPLESSTTHTNGSPSNTIYDVPFPSRQDRRRGPSSPVDSPPTAPPPPFLTGAVSPPLYLPTSRPASSASVAATVSSSSGPVVNPAELVGEPVISGSSASGWEAYARKVDERDPHSPFRCIYPESREGPGPCQYASKKQLVKRHIETVHLRLKPFECDICGKCFPQKTSLDIHHNGHTGKKPHKCVYEGCDEEFKDPARRHRHYREKHDYEPKHGKNARRTYPPIPAAYQLKRIFAPHV</sequence>
<evidence type="ECO:0000256" key="3">
    <source>
        <dbReference type="ARBA" id="ARBA00022771"/>
    </source>
</evidence>
<keyword evidence="2" id="KW-0677">Repeat</keyword>
<evidence type="ECO:0000313" key="9">
    <source>
        <dbReference type="Proteomes" id="UP000815677"/>
    </source>
</evidence>
<keyword evidence="9" id="KW-1185">Reference proteome</keyword>
<feature type="compositionally biased region" description="Pro residues" evidence="6">
    <location>
        <begin position="334"/>
        <end position="344"/>
    </location>
</feature>
<dbReference type="Gene3D" id="3.30.160.60">
    <property type="entry name" value="Classic Zinc Finger"/>
    <property type="match status" value="2"/>
</dbReference>
<dbReference type="PANTHER" id="PTHR19818:SF161">
    <property type="entry name" value="C2H2-TYPE DOMAIN-CONTAINING PROTEIN"/>
    <property type="match status" value="1"/>
</dbReference>
<feature type="compositionally biased region" description="Polar residues" evidence="6">
    <location>
        <begin position="196"/>
        <end position="210"/>
    </location>
</feature>
<reference evidence="8" key="1">
    <citation type="submission" date="2014-09" db="EMBL/GenBank/DDBJ databases">
        <title>Genome sequence of the luminous mushroom Mycena chlorophos for searching fungal bioluminescence genes.</title>
        <authorList>
            <person name="Tanaka Y."/>
            <person name="Kasuga D."/>
            <person name="Oba Y."/>
            <person name="Hase S."/>
            <person name="Sato K."/>
            <person name="Oba Y."/>
            <person name="Sakakibara Y."/>
        </authorList>
    </citation>
    <scope>NUCLEOTIDE SEQUENCE</scope>
</reference>
<evidence type="ECO:0000256" key="1">
    <source>
        <dbReference type="ARBA" id="ARBA00022723"/>
    </source>
</evidence>
<organism evidence="8 9">
    <name type="scientific">Mycena chlorophos</name>
    <name type="common">Agaric fungus</name>
    <name type="synonym">Agaricus chlorophos</name>
    <dbReference type="NCBI Taxonomy" id="658473"/>
    <lineage>
        <taxon>Eukaryota</taxon>
        <taxon>Fungi</taxon>
        <taxon>Dikarya</taxon>
        <taxon>Basidiomycota</taxon>
        <taxon>Agaricomycotina</taxon>
        <taxon>Agaricomycetes</taxon>
        <taxon>Agaricomycetidae</taxon>
        <taxon>Agaricales</taxon>
        <taxon>Marasmiineae</taxon>
        <taxon>Mycenaceae</taxon>
        <taxon>Mycena</taxon>
    </lineage>
</organism>
<feature type="region of interest" description="Disordered" evidence="6">
    <location>
        <begin position="299"/>
        <end position="359"/>
    </location>
</feature>
<keyword evidence="1" id="KW-0479">Metal-binding</keyword>
<feature type="domain" description="C2H2-type" evidence="7">
    <location>
        <begin position="450"/>
        <end position="477"/>
    </location>
</feature>
<dbReference type="SMART" id="SM00355">
    <property type="entry name" value="ZnF_C2H2"/>
    <property type="match status" value="2"/>
</dbReference>
<evidence type="ECO:0000256" key="4">
    <source>
        <dbReference type="ARBA" id="ARBA00022833"/>
    </source>
</evidence>
<dbReference type="PROSITE" id="PS50157">
    <property type="entry name" value="ZINC_FINGER_C2H2_2"/>
    <property type="match status" value="1"/>
</dbReference>
<dbReference type="InterPro" id="IPR013087">
    <property type="entry name" value="Znf_C2H2_type"/>
</dbReference>
<feature type="compositionally biased region" description="Basic and acidic residues" evidence="6">
    <location>
        <begin position="91"/>
        <end position="100"/>
    </location>
</feature>
<evidence type="ECO:0000256" key="2">
    <source>
        <dbReference type="ARBA" id="ARBA00022737"/>
    </source>
</evidence>
<feature type="region of interest" description="Disordered" evidence="6">
    <location>
        <begin position="41"/>
        <end position="146"/>
    </location>
</feature>
<dbReference type="InterPro" id="IPR036236">
    <property type="entry name" value="Znf_C2H2_sf"/>
</dbReference>
<feature type="region of interest" description="Disordered" evidence="6">
    <location>
        <begin position="255"/>
        <end position="282"/>
    </location>
</feature>
<keyword evidence="4" id="KW-0862">Zinc</keyword>
<dbReference type="Proteomes" id="UP000815677">
    <property type="component" value="Unassembled WGS sequence"/>
</dbReference>
<keyword evidence="3 5" id="KW-0863">Zinc-finger</keyword>
<evidence type="ECO:0000259" key="7">
    <source>
        <dbReference type="PROSITE" id="PS50157"/>
    </source>
</evidence>
<evidence type="ECO:0000256" key="6">
    <source>
        <dbReference type="SAM" id="MobiDB-lite"/>
    </source>
</evidence>
<gene>
    <name evidence="8" type="ORF">MCHLO_15706</name>
</gene>
<dbReference type="SUPFAM" id="SSF57667">
    <property type="entry name" value="beta-beta-alpha zinc fingers"/>
    <property type="match status" value="1"/>
</dbReference>
<evidence type="ECO:0000256" key="5">
    <source>
        <dbReference type="PROSITE-ProRule" id="PRU00042"/>
    </source>
</evidence>
<feature type="compositionally biased region" description="Polar residues" evidence="6">
    <location>
        <begin position="162"/>
        <end position="178"/>
    </location>
</feature>
<proteinExistence type="predicted"/>
<feature type="compositionally biased region" description="Low complexity" evidence="6">
    <location>
        <begin position="49"/>
        <end position="64"/>
    </location>
</feature>
<dbReference type="EMBL" id="DF849863">
    <property type="protein sequence ID" value="GAT59413.1"/>
    <property type="molecule type" value="Genomic_DNA"/>
</dbReference>
<accession>A0ABQ0M7S5</accession>
<feature type="region of interest" description="Disordered" evidence="6">
    <location>
        <begin position="162"/>
        <end position="221"/>
    </location>
</feature>
<feature type="compositionally biased region" description="Polar residues" evidence="6">
    <location>
        <begin position="299"/>
        <end position="314"/>
    </location>
</feature>
<feature type="region of interest" description="Disordered" evidence="6">
    <location>
        <begin position="1"/>
        <end position="23"/>
    </location>
</feature>
<protein>
    <recommendedName>
        <fullName evidence="7">C2H2-type domain-containing protein</fullName>
    </recommendedName>
</protein>
<evidence type="ECO:0000313" key="8">
    <source>
        <dbReference type="EMBL" id="GAT59413.1"/>
    </source>
</evidence>
<dbReference type="PROSITE" id="PS00028">
    <property type="entry name" value="ZINC_FINGER_C2H2_1"/>
    <property type="match status" value="2"/>
</dbReference>